<reference evidence="2 3" key="1">
    <citation type="submission" date="2024-03" db="EMBL/GenBank/DDBJ databases">
        <title>Adaptation during the transition from Ophiocordyceps entomopathogen to insect associate is accompanied by gene loss and intensified selection.</title>
        <authorList>
            <person name="Ward C.M."/>
            <person name="Onetto C.A."/>
            <person name="Borneman A.R."/>
        </authorList>
    </citation>
    <scope>NUCLEOTIDE SEQUENCE [LARGE SCALE GENOMIC DNA]</scope>
    <source>
        <strain evidence="2">AWRI1</strain>
        <tissue evidence="2">Single Adult Female</tissue>
    </source>
</reference>
<protein>
    <recommendedName>
        <fullName evidence="4">Cuticle protein</fullName>
    </recommendedName>
</protein>
<gene>
    <name evidence="2" type="ORF">V9T40_001958</name>
</gene>
<keyword evidence="3" id="KW-1185">Reference proteome</keyword>
<dbReference type="Proteomes" id="UP001367676">
    <property type="component" value="Unassembled WGS sequence"/>
</dbReference>
<dbReference type="EMBL" id="JBBCAQ010000022">
    <property type="protein sequence ID" value="KAK7590345.1"/>
    <property type="molecule type" value="Genomic_DNA"/>
</dbReference>
<proteinExistence type="predicted"/>
<feature type="chain" id="PRO_5042861786" description="Cuticle protein" evidence="1">
    <location>
        <begin position="24"/>
        <end position="148"/>
    </location>
</feature>
<organism evidence="2 3">
    <name type="scientific">Parthenolecanium corni</name>
    <dbReference type="NCBI Taxonomy" id="536013"/>
    <lineage>
        <taxon>Eukaryota</taxon>
        <taxon>Metazoa</taxon>
        <taxon>Ecdysozoa</taxon>
        <taxon>Arthropoda</taxon>
        <taxon>Hexapoda</taxon>
        <taxon>Insecta</taxon>
        <taxon>Pterygota</taxon>
        <taxon>Neoptera</taxon>
        <taxon>Paraneoptera</taxon>
        <taxon>Hemiptera</taxon>
        <taxon>Sternorrhyncha</taxon>
        <taxon>Coccoidea</taxon>
        <taxon>Coccidae</taxon>
        <taxon>Parthenolecanium</taxon>
    </lineage>
</organism>
<sequence length="148" mass="15262">MAFAVKMIIAAVAALALASQVSCKPLTPFYSAPVIAAAPAAAVTTYHAPAVATYHAPAYPVASVAHVPAVTTHVASYPSYSSFPATYGYYGARYAAAVPAVSAYHYPAAAAAVSYPAAATYGYGYPSGFSSTTYHHPYSPYSTTLLHK</sequence>
<evidence type="ECO:0000313" key="2">
    <source>
        <dbReference type="EMBL" id="KAK7590345.1"/>
    </source>
</evidence>
<name>A0AAN9TFP9_9HEMI</name>
<comment type="caution">
    <text evidence="2">The sequence shown here is derived from an EMBL/GenBank/DDBJ whole genome shotgun (WGS) entry which is preliminary data.</text>
</comment>
<feature type="signal peptide" evidence="1">
    <location>
        <begin position="1"/>
        <end position="23"/>
    </location>
</feature>
<evidence type="ECO:0008006" key="4">
    <source>
        <dbReference type="Google" id="ProtNLM"/>
    </source>
</evidence>
<keyword evidence="1" id="KW-0732">Signal</keyword>
<evidence type="ECO:0000256" key="1">
    <source>
        <dbReference type="SAM" id="SignalP"/>
    </source>
</evidence>
<dbReference type="AlphaFoldDB" id="A0AAN9TFP9"/>
<evidence type="ECO:0000313" key="3">
    <source>
        <dbReference type="Proteomes" id="UP001367676"/>
    </source>
</evidence>
<accession>A0AAN9TFP9</accession>